<feature type="compositionally biased region" description="Basic and acidic residues" evidence="2">
    <location>
        <begin position="607"/>
        <end position="616"/>
    </location>
</feature>
<feature type="coiled-coil region" evidence="1">
    <location>
        <begin position="399"/>
        <end position="426"/>
    </location>
</feature>
<evidence type="ECO:0000313" key="3">
    <source>
        <dbReference type="EMBL" id="JAS51282.1"/>
    </source>
</evidence>
<organism evidence="3">
    <name type="scientific">Cuerna arida</name>
    <dbReference type="NCBI Taxonomy" id="1464854"/>
    <lineage>
        <taxon>Eukaryota</taxon>
        <taxon>Metazoa</taxon>
        <taxon>Ecdysozoa</taxon>
        <taxon>Arthropoda</taxon>
        <taxon>Hexapoda</taxon>
        <taxon>Insecta</taxon>
        <taxon>Pterygota</taxon>
        <taxon>Neoptera</taxon>
        <taxon>Paraneoptera</taxon>
        <taxon>Hemiptera</taxon>
        <taxon>Auchenorrhyncha</taxon>
        <taxon>Membracoidea</taxon>
        <taxon>Cicadellidae</taxon>
        <taxon>Cicadellinae</taxon>
        <taxon>Proconiini</taxon>
        <taxon>Cuerna</taxon>
    </lineage>
</organism>
<name>A0A1B6FM73_9HEMI</name>
<evidence type="ECO:0000256" key="1">
    <source>
        <dbReference type="SAM" id="Coils"/>
    </source>
</evidence>
<accession>A0A1B6FM73</accession>
<feature type="region of interest" description="Disordered" evidence="2">
    <location>
        <begin position="358"/>
        <end position="397"/>
    </location>
</feature>
<feature type="compositionally biased region" description="Polar residues" evidence="2">
    <location>
        <begin position="358"/>
        <end position="369"/>
    </location>
</feature>
<feature type="region of interest" description="Disordered" evidence="2">
    <location>
        <begin position="820"/>
        <end position="871"/>
    </location>
</feature>
<feature type="coiled-coil region" evidence="1">
    <location>
        <begin position="265"/>
        <end position="313"/>
    </location>
</feature>
<feature type="region of interest" description="Disordered" evidence="2">
    <location>
        <begin position="537"/>
        <end position="560"/>
    </location>
</feature>
<feature type="region of interest" description="Disordered" evidence="2">
    <location>
        <begin position="589"/>
        <end position="619"/>
    </location>
</feature>
<feature type="coiled-coil region" evidence="1">
    <location>
        <begin position="51"/>
        <end position="173"/>
    </location>
</feature>
<feature type="compositionally biased region" description="Polar residues" evidence="2">
    <location>
        <begin position="381"/>
        <end position="392"/>
    </location>
</feature>
<feature type="compositionally biased region" description="Polar residues" evidence="2">
    <location>
        <begin position="694"/>
        <end position="710"/>
    </location>
</feature>
<dbReference type="AlphaFoldDB" id="A0A1B6FM73"/>
<evidence type="ECO:0000256" key="2">
    <source>
        <dbReference type="SAM" id="MobiDB-lite"/>
    </source>
</evidence>
<sequence>MRGTIVDEVNQEGLSVECNHQLWSQEMENLLLLAGVKLQHIRRMQHKWAQIIEEERMIVRQEEEAQRMEWEREIEQRVRAEVVEQLRVEQQQLRERQSRVELREQGLTNLAEQLTAVHDDINDRLSELQSQREELRAREEQQETDREQLEERLSQLQIREEQLETAVASFKDQVAVKTSIDGREDKILSPEVESKTTQEACVQVSTIELLPVVAVHTQTTVTAEAVYTQTTVPAVPVCTQTVDCVDHEQQTSQGNEPDPQLLLQLQTDRQKINELQEENMELRAHALQQRRRIDELTNRAASLSSQLEDSQVAMALLSGRESGVVVAPTPPAQSVPTFIAPTFGYNSPQRIGAGEESLFTTRAQQTTPRSDGRKRPVRFAFSQSQNPTSEESSPTDEIIHNARTRIQQLEEESAAVQRNYLSFQTRLMSSDSVMFPPLGSSLRTRNTPLRMRTNNVMPLLSFSNVPYPPNSINYRSTFRPMADEEHEDSSSDQATFYDTGRIENVTNSRRLFTQRNMRQFERWKQFKKKFQRRETLDHCRRNIRQPHSNTSSEDDEGDLRNTRRRQELIKQSKLCTVQQSESHIADAIKGDNEEELDQIPAQSVSRNSKEENKSEGKVPTTMITKNYKQSSLPEEKVLASNLETTEDDNLKLYADLEQSVKLIESVKLLLESQKVVNPTSTISNGSLAVESLPRDSQSGSQNEIAVSDNSSLPTVQRLLPRSGVDTRDKVNSKEDNVEAIQTNQERVSISEDISKTVVHESVTLLPSRNQEHEGDDGRVLDVQENIPMPLSVPMLKLVSPGLNVANEDFIDPAAITSSDIAEHESGDRGTTSLTSGSDILRELNPSKTESSESVISTGLADVSKHSSDFWD</sequence>
<gene>
    <name evidence="3" type="ORF">g.40663</name>
</gene>
<dbReference type="EMBL" id="GECZ01018487">
    <property type="protein sequence ID" value="JAS51282.1"/>
    <property type="molecule type" value="Transcribed_RNA"/>
</dbReference>
<feature type="compositionally biased region" description="Polar residues" evidence="2">
    <location>
        <begin position="845"/>
        <end position="856"/>
    </location>
</feature>
<reference evidence="3" key="1">
    <citation type="submission" date="2015-11" db="EMBL/GenBank/DDBJ databases">
        <title>De novo transcriptome assembly of four potential Pierce s Disease insect vectors from Arizona vineyards.</title>
        <authorList>
            <person name="Tassone E.E."/>
        </authorList>
    </citation>
    <scope>NUCLEOTIDE SEQUENCE</scope>
</reference>
<proteinExistence type="predicted"/>
<feature type="compositionally biased region" description="Polar residues" evidence="2">
    <location>
        <begin position="828"/>
        <end position="837"/>
    </location>
</feature>
<feature type="compositionally biased region" description="Basic and acidic residues" evidence="2">
    <location>
        <begin position="862"/>
        <end position="871"/>
    </location>
</feature>
<keyword evidence="1" id="KW-0175">Coiled coil</keyword>
<feature type="region of interest" description="Disordered" evidence="2">
    <location>
        <begin position="679"/>
        <end position="710"/>
    </location>
</feature>
<protein>
    <submittedName>
        <fullName evidence="3">Uncharacterized protein</fullName>
    </submittedName>
</protein>